<keyword evidence="2" id="KW-0456">Lyase</keyword>
<name>Q6L0F6_PICTO</name>
<protein>
    <submittedName>
        <fullName evidence="3">Hypothetical conserved protein</fullName>
    </submittedName>
</protein>
<keyword evidence="1" id="KW-0474">Menaquinone biosynthesis</keyword>
<proteinExistence type="predicted"/>
<dbReference type="InterPro" id="IPR003773">
    <property type="entry name" value="Menaquinone_biosynth"/>
</dbReference>
<dbReference type="PATRIC" id="fig|263820.9.peg.1000"/>
<dbReference type="HOGENOM" id="CLU_945334_0_0_2"/>
<dbReference type="GO" id="GO:0016829">
    <property type="term" value="F:lyase activity"/>
    <property type="evidence" value="ECO:0007669"/>
    <property type="project" value="UniProtKB-KW"/>
</dbReference>
<dbReference type="PANTHER" id="PTHR37167">
    <property type="entry name" value="1,4-DIHYDROXY-6-NAPHTOATE SYNTHASE"/>
    <property type="match status" value="1"/>
</dbReference>
<sequence>MIFVYSTMVSIRVGALADSGDLYPFIPLIKGWVKSDIDIDFEFVPTVQEVNDRIVKKELDVSVPSAALYPYIQNDYYILENAVASATDGITGMPVLSISDIDKEDIQNKNLVVHGMNTTAFTLYKLFFPRYKKLIVVHRVLDEVNELVKNDGVMVAVHELKAMYQLKKLGINVNRIISMWDLWKNASNNMPMPMGMVVISSSMGHENAMKFKEAYLKSKKYAEAHMNEVIPEDVKIMRDVQNADLDESVIKGTIGADISEYNVNLDDVKSGLKFFYNFAAEKNVLPKVSSLNFI</sequence>
<evidence type="ECO:0000313" key="4">
    <source>
        <dbReference type="Proteomes" id="UP000000438"/>
    </source>
</evidence>
<accession>Q6L0F6</accession>
<dbReference type="Proteomes" id="UP000000438">
    <property type="component" value="Chromosome"/>
</dbReference>
<dbReference type="InParanoid" id="Q6L0F6"/>
<dbReference type="Gene3D" id="3.40.190.10">
    <property type="entry name" value="Periplasmic binding protein-like II"/>
    <property type="match status" value="2"/>
</dbReference>
<dbReference type="InterPro" id="IPR030869">
    <property type="entry name" value="MqnD"/>
</dbReference>
<dbReference type="CDD" id="cd13534">
    <property type="entry name" value="PBP2_MqnD_like"/>
    <property type="match status" value="1"/>
</dbReference>
<dbReference type="PaxDb" id="263820-PTO0961"/>
<gene>
    <name evidence="3" type="ordered locus">PTO0961</name>
</gene>
<dbReference type="PANTHER" id="PTHR37167:SF1">
    <property type="entry name" value="1,4-DIHYDROXY-6-NAPHTOATE SYNTHASE"/>
    <property type="match status" value="1"/>
</dbReference>
<dbReference type="GO" id="GO:0009234">
    <property type="term" value="P:menaquinone biosynthetic process"/>
    <property type="evidence" value="ECO:0007669"/>
    <property type="project" value="UniProtKB-KW"/>
</dbReference>
<dbReference type="SUPFAM" id="SSF53850">
    <property type="entry name" value="Periplasmic binding protein-like II"/>
    <property type="match status" value="1"/>
</dbReference>
<dbReference type="EMBL" id="AE017261">
    <property type="protein sequence ID" value="AAT43546.1"/>
    <property type="molecule type" value="Genomic_DNA"/>
</dbReference>
<evidence type="ECO:0000256" key="1">
    <source>
        <dbReference type="ARBA" id="ARBA00022428"/>
    </source>
</evidence>
<dbReference type="eggNOG" id="arCOG00654">
    <property type="taxonomic scope" value="Archaea"/>
</dbReference>
<dbReference type="Pfam" id="PF02621">
    <property type="entry name" value="VitK2_biosynth"/>
    <property type="match status" value="1"/>
</dbReference>
<reference evidence="3 4" key="1">
    <citation type="journal article" date="2004" name="Proc. Natl. Acad. Sci. U.S.A.">
        <title>Genome sequence of Picrophilus torridus and its implications for life around pH 0.</title>
        <authorList>
            <person name="Futterer O."/>
            <person name="Angelov A."/>
            <person name="Liesegang H."/>
            <person name="Gottschalk G."/>
            <person name="Schleper C."/>
            <person name="Schepers B."/>
            <person name="Dock C."/>
            <person name="Antranikian G."/>
            <person name="Liebl W."/>
        </authorList>
    </citation>
    <scope>NUCLEOTIDE SEQUENCE [LARGE SCALE GENOMIC DNA]</scope>
    <source>
        <strain evidence="4">ATCC 700027 / DSM 9790 / JCM 10055 / NBRC 100828</strain>
    </source>
</reference>
<evidence type="ECO:0000256" key="2">
    <source>
        <dbReference type="ARBA" id="ARBA00023239"/>
    </source>
</evidence>
<dbReference type="KEGG" id="pto:PTO0961"/>
<dbReference type="AlphaFoldDB" id="Q6L0F6"/>
<evidence type="ECO:0000313" key="3">
    <source>
        <dbReference type="EMBL" id="AAT43546.1"/>
    </source>
</evidence>
<organism evidence="3 4">
    <name type="scientific">Picrophilus torridus (strain ATCC 700027 / DSM 9790 / JCM 10055 / NBRC 100828 / KAW 2/3)</name>
    <dbReference type="NCBI Taxonomy" id="1122961"/>
    <lineage>
        <taxon>Archaea</taxon>
        <taxon>Methanobacteriati</taxon>
        <taxon>Thermoplasmatota</taxon>
        <taxon>Thermoplasmata</taxon>
        <taxon>Thermoplasmatales</taxon>
        <taxon>Picrophilaceae</taxon>
        <taxon>Picrophilus</taxon>
    </lineage>
</organism>
<dbReference type="STRING" id="263820.PTO0961"/>